<dbReference type="PANTHER" id="PTHR32196">
    <property type="entry name" value="ABC TRANSPORTER PERMEASE PROTEIN YPHD-RELATED-RELATED"/>
    <property type="match status" value="1"/>
</dbReference>
<feature type="transmembrane region" description="Helical" evidence="8">
    <location>
        <begin position="170"/>
        <end position="192"/>
    </location>
</feature>
<keyword evidence="2" id="KW-0813">Transport</keyword>
<feature type="transmembrane region" description="Helical" evidence="8">
    <location>
        <begin position="301"/>
        <end position="321"/>
    </location>
</feature>
<name>A0A0S7BIM4_9CHLR</name>
<keyword evidence="5 8" id="KW-0812">Transmembrane</keyword>
<dbReference type="GO" id="GO:0005886">
    <property type="term" value="C:plasma membrane"/>
    <property type="evidence" value="ECO:0007669"/>
    <property type="project" value="UniProtKB-SubCell"/>
</dbReference>
<dbReference type="PATRIC" id="fig|1678840.3.peg.1408"/>
<gene>
    <name evidence="9" type="ORF">ATC1_13170</name>
</gene>
<comment type="subcellular location">
    <subcellularLocation>
        <location evidence="1">Cell membrane</location>
        <topology evidence="1">Multi-pass membrane protein</topology>
    </subcellularLocation>
</comment>
<proteinExistence type="predicted"/>
<dbReference type="EMBL" id="DF968181">
    <property type="protein sequence ID" value="GAP40204.1"/>
    <property type="molecule type" value="Genomic_DNA"/>
</dbReference>
<keyword evidence="10" id="KW-1185">Reference proteome</keyword>
<dbReference type="InterPro" id="IPR001851">
    <property type="entry name" value="ABC_transp_permease"/>
</dbReference>
<dbReference type="OrthoDB" id="9813906at2"/>
<organism evidence="9">
    <name type="scientific">Flexilinea flocculi</name>
    <dbReference type="NCBI Taxonomy" id="1678840"/>
    <lineage>
        <taxon>Bacteria</taxon>
        <taxon>Bacillati</taxon>
        <taxon>Chloroflexota</taxon>
        <taxon>Anaerolineae</taxon>
        <taxon>Anaerolineales</taxon>
        <taxon>Anaerolineaceae</taxon>
        <taxon>Flexilinea</taxon>
    </lineage>
</organism>
<dbReference type="PANTHER" id="PTHR32196:SF21">
    <property type="entry name" value="ABC TRANSPORTER PERMEASE PROTEIN YPHD-RELATED"/>
    <property type="match status" value="1"/>
</dbReference>
<evidence type="ECO:0000313" key="9">
    <source>
        <dbReference type="EMBL" id="GAP40204.1"/>
    </source>
</evidence>
<protein>
    <submittedName>
        <fullName evidence="9">Ribose/xylose/arabinose/galactoside ABC-type transport system, permease component</fullName>
    </submittedName>
</protein>
<evidence type="ECO:0000256" key="5">
    <source>
        <dbReference type="ARBA" id="ARBA00022692"/>
    </source>
</evidence>
<dbReference type="GO" id="GO:0022857">
    <property type="term" value="F:transmembrane transporter activity"/>
    <property type="evidence" value="ECO:0007669"/>
    <property type="project" value="InterPro"/>
</dbReference>
<feature type="transmembrane region" description="Helical" evidence="8">
    <location>
        <begin position="124"/>
        <end position="149"/>
    </location>
</feature>
<evidence type="ECO:0000256" key="2">
    <source>
        <dbReference type="ARBA" id="ARBA00022448"/>
    </source>
</evidence>
<dbReference type="STRING" id="1678840.ATC1_13170"/>
<keyword evidence="4" id="KW-0997">Cell inner membrane</keyword>
<evidence type="ECO:0000313" key="10">
    <source>
        <dbReference type="Proteomes" id="UP000053370"/>
    </source>
</evidence>
<feature type="transmembrane region" description="Helical" evidence="8">
    <location>
        <begin position="93"/>
        <end position="118"/>
    </location>
</feature>
<feature type="transmembrane region" description="Helical" evidence="8">
    <location>
        <begin position="68"/>
        <end position="86"/>
    </location>
</feature>
<sequence>MKYRIKTFLTTNEMIVVYIIIGLAVLIGLVNPAFNSISTVVNLSRTMLVTLIFAMCEMMVIVSGGIDVSFPAIACLAMIATGNIMLKNQIDNIPVAFIMGALIGASLGALNAILIAIIKMPPLIATLGVSSMTSGATLAIFGAKIITNLPGKLDKLYKVSLYTYTNAEGITYSLTILILIPIFICLLGWLLLKFTMFGRGIYAVGGDIRAARIAGFNVKGILFFVYIFSGTMAGIAGVTYMILMRAADPSVLMGSEMMVIAAVVMGGTRITGGHGTVIGTILGVTLIALVKNNLIMLGVPAHYQTFVVGLIMIIGTSITSLKAKHIANSIKV</sequence>
<accession>A0A0S7BIM4</accession>
<feature type="transmembrane region" description="Helical" evidence="8">
    <location>
        <begin position="15"/>
        <end position="34"/>
    </location>
</feature>
<reference evidence="9" key="1">
    <citation type="journal article" date="2015" name="Genome Announc.">
        <title>Draft Genome Sequence of Anaerolineae Strain TC1, a Novel Isolate from a Methanogenic Wastewater Treatment System.</title>
        <authorList>
            <person name="Matsuura N."/>
            <person name="Tourlousse D.M."/>
            <person name="Sun L."/>
            <person name="Toyonaga M."/>
            <person name="Kuroda K."/>
            <person name="Ohashi A."/>
            <person name="Cruz R."/>
            <person name="Yamaguchi T."/>
            <person name="Sekiguchi Y."/>
        </authorList>
    </citation>
    <scope>NUCLEOTIDE SEQUENCE [LARGE SCALE GENOMIC DNA]</scope>
    <source>
        <strain evidence="9">TC1</strain>
    </source>
</reference>
<evidence type="ECO:0000256" key="8">
    <source>
        <dbReference type="SAM" id="Phobius"/>
    </source>
</evidence>
<evidence type="ECO:0000256" key="3">
    <source>
        <dbReference type="ARBA" id="ARBA00022475"/>
    </source>
</evidence>
<dbReference type="Proteomes" id="UP000053370">
    <property type="component" value="Unassembled WGS sequence"/>
</dbReference>
<keyword evidence="7 8" id="KW-0472">Membrane</keyword>
<evidence type="ECO:0000256" key="7">
    <source>
        <dbReference type="ARBA" id="ARBA00023136"/>
    </source>
</evidence>
<evidence type="ECO:0000256" key="6">
    <source>
        <dbReference type="ARBA" id="ARBA00022989"/>
    </source>
</evidence>
<dbReference type="AlphaFoldDB" id="A0A0S7BIM4"/>
<dbReference type="Pfam" id="PF02653">
    <property type="entry name" value="BPD_transp_2"/>
    <property type="match status" value="1"/>
</dbReference>
<evidence type="ECO:0000256" key="1">
    <source>
        <dbReference type="ARBA" id="ARBA00004651"/>
    </source>
</evidence>
<dbReference type="CDD" id="cd06579">
    <property type="entry name" value="TM_PBP1_transp_AraH_like"/>
    <property type="match status" value="1"/>
</dbReference>
<evidence type="ECO:0000256" key="4">
    <source>
        <dbReference type="ARBA" id="ARBA00022519"/>
    </source>
</evidence>
<dbReference type="RefSeq" id="WP_062279293.1">
    <property type="nucleotide sequence ID" value="NZ_DF968181.1"/>
</dbReference>
<feature type="transmembrane region" description="Helical" evidence="8">
    <location>
        <begin position="221"/>
        <end position="247"/>
    </location>
</feature>
<keyword evidence="6 8" id="KW-1133">Transmembrane helix</keyword>
<feature type="transmembrane region" description="Helical" evidence="8">
    <location>
        <begin position="259"/>
        <end position="289"/>
    </location>
</feature>
<keyword evidence="3" id="KW-1003">Cell membrane</keyword>